<organism evidence="17 18">
    <name type="scientific">Austropuccinia psidii MF-1</name>
    <dbReference type="NCBI Taxonomy" id="1389203"/>
    <lineage>
        <taxon>Eukaryota</taxon>
        <taxon>Fungi</taxon>
        <taxon>Dikarya</taxon>
        <taxon>Basidiomycota</taxon>
        <taxon>Pucciniomycotina</taxon>
        <taxon>Pucciniomycetes</taxon>
        <taxon>Pucciniales</taxon>
        <taxon>Sphaerophragmiaceae</taxon>
        <taxon>Austropuccinia</taxon>
    </lineage>
</organism>
<evidence type="ECO:0000256" key="12">
    <source>
        <dbReference type="ARBA" id="ARBA00023172"/>
    </source>
</evidence>
<dbReference type="InterPro" id="IPR039537">
    <property type="entry name" value="Retrotran_Ty1/copia-like"/>
</dbReference>
<gene>
    <name evidence="17" type="ORF">O181_075677</name>
</gene>
<dbReference type="GO" id="GO:0005634">
    <property type="term" value="C:nucleus"/>
    <property type="evidence" value="ECO:0007669"/>
    <property type="project" value="UniProtKB-ARBA"/>
</dbReference>
<name>A0A9Q3ID41_9BASI</name>
<evidence type="ECO:0000256" key="15">
    <source>
        <dbReference type="ARBA" id="ARBA00049244"/>
    </source>
</evidence>
<evidence type="ECO:0000313" key="17">
    <source>
        <dbReference type="EMBL" id="MBW0535962.1"/>
    </source>
</evidence>
<keyword evidence="13" id="KW-0511">Multifunctional enzyme</keyword>
<dbReference type="GO" id="GO:0003723">
    <property type="term" value="F:RNA binding"/>
    <property type="evidence" value="ECO:0007669"/>
    <property type="project" value="UniProtKB-KW"/>
</dbReference>
<reference evidence="17" key="1">
    <citation type="submission" date="2021-03" db="EMBL/GenBank/DDBJ databases">
        <title>Draft genome sequence of rust myrtle Austropuccinia psidii MF-1, a brazilian biotype.</title>
        <authorList>
            <person name="Quecine M.C."/>
            <person name="Pachon D.M.R."/>
            <person name="Bonatelli M.L."/>
            <person name="Correr F.H."/>
            <person name="Franceschini L.M."/>
            <person name="Leite T.F."/>
            <person name="Margarido G.R.A."/>
            <person name="Almeida C.A."/>
            <person name="Ferrarezi J.A."/>
            <person name="Labate C.A."/>
        </authorList>
    </citation>
    <scope>NUCLEOTIDE SEQUENCE</scope>
    <source>
        <strain evidence="17">MF-1</strain>
    </source>
</reference>
<keyword evidence="1" id="KW-0815">Transposition</keyword>
<evidence type="ECO:0000256" key="13">
    <source>
        <dbReference type="ARBA" id="ARBA00023268"/>
    </source>
</evidence>
<evidence type="ECO:0000256" key="9">
    <source>
        <dbReference type="ARBA" id="ARBA00022908"/>
    </source>
</evidence>
<keyword evidence="12" id="KW-0233">DNA recombination</keyword>
<keyword evidence="11" id="KW-0239">DNA-directed DNA polymerase</keyword>
<dbReference type="OrthoDB" id="5080335at2759"/>
<keyword evidence="3" id="KW-0540">Nuclease</keyword>
<proteinExistence type="predicted"/>
<dbReference type="GO" id="GO:0015074">
    <property type="term" value="P:DNA integration"/>
    <property type="evidence" value="ECO:0007669"/>
    <property type="project" value="UniProtKB-KW"/>
</dbReference>
<evidence type="ECO:0000256" key="14">
    <source>
        <dbReference type="ARBA" id="ARBA00048173"/>
    </source>
</evidence>
<dbReference type="InterPro" id="IPR057670">
    <property type="entry name" value="SH3_retrovirus"/>
</dbReference>
<comment type="catalytic activity">
    <reaction evidence="15">
        <text>DNA(n) + a 2'-deoxyribonucleoside 5'-triphosphate = DNA(n+1) + diphosphate</text>
        <dbReference type="Rhea" id="RHEA:22508"/>
        <dbReference type="Rhea" id="RHEA-COMP:17339"/>
        <dbReference type="Rhea" id="RHEA-COMP:17340"/>
        <dbReference type="ChEBI" id="CHEBI:33019"/>
        <dbReference type="ChEBI" id="CHEBI:61560"/>
        <dbReference type="ChEBI" id="CHEBI:173112"/>
        <dbReference type="EC" id="2.7.7.7"/>
    </reaction>
</comment>
<dbReference type="GO" id="GO:0046872">
    <property type="term" value="F:metal ion binding"/>
    <property type="evidence" value="ECO:0007669"/>
    <property type="project" value="UniProtKB-KW"/>
</dbReference>
<evidence type="ECO:0000256" key="5">
    <source>
        <dbReference type="ARBA" id="ARBA00022759"/>
    </source>
</evidence>
<keyword evidence="7" id="KW-0460">Magnesium</keyword>
<evidence type="ECO:0000256" key="3">
    <source>
        <dbReference type="ARBA" id="ARBA00022722"/>
    </source>
</evidence>
<dbReference type="GO" id="GO:0003964">
    <property type="term" value="F:RNA-directed DNA polymerase activity"/>
    <property type="evidence" value="ECO:0007669"/>
    <property type="project" value="UniProtKB-KW"/>
</dbReference>
<evidence type="ECO:0000256" key="2">
    <source>
        <dbReference type="ARBA" id="ARBA00022695"/>
    </source>
</evidence>
<dbReference type="SUPFAM" id="SSF53098">
    <property type="entry name" value="Ribonuclease H-like"/>
    <property type="match status" value="1"/>
</dbReference>
<accession>A0A9Q3ID41</accession>
<dbReference type="GO" id="GO:0032196">
    <property type="term" value="P:transposition"/>
    <property type="evidence" value="ECO:0007669"/>
    <property type="project" value="UniProtKB-KW"/>
</dbReference>
<dbReference type="InterPro" id="IPR013103">
    <property type="entry name" value="RVT_2"/>
</dbReference>
<dbReference type="InterPro" id="IPR001584">
    <property type="entry name" value="Integrase_cat-core"/>
</dbReference>
<evidence type="ECO:0000256" key="8">
    <source>
        <dbReference type="ARBA" id="ARBA00022884"/>
    </source>
</evidence>
<sequence length="446" mass="49914">MNQLGVHTKITPKVLRTDNPQEFTDSLAKLGVCFYPLLPYSPLENGKAERLNMMLGDMARAMMAQSGMPTRFWQFAYASACFIHNRIPNSRCVNSLPYQELYGRALSITVLYPFGTDVLVHTPSVHQQHKLDARAIECKLLKPLLTGGWLLWEPSTDKMVQSASVIFPKFQSSNMPPQLPTKGSLQHIVNTMSLGEVPTEKYFKLENQAIDSIALAKDMGIPNHLAQQLSGVHQDKWGEACRAELAQMVARDVWEAVPEQPGMKTIRNCWVFDLKHNLDGTVEKFKALLIARGDKQRPGINCAETYAPTASLMLLDLLLGTAVLKGWQVASFDVSSAYLYSPVDECVLVESPIVLLPALWGKELHLKKALYCMRQVGRCWWKFLSGILDCLGFFVTEVDQSLYIFCNGVTIIAIWIHIDDGVVTSNSQSAISNFKSSLCAELEIKW</sequence>
<keyword evidence="10" id="KW-0695">RNA-directed DNA polymerase</keyword>
<evidence type="ECO:0000256" key="1">
    <source>
        <dbReference type="ARBA" id="ARBA00022578"/>
    </source>
</evidence>
<evidence type="ECO:0000256" key="10">
    <source>
        <dbReference type="ARBA" id="ARBA00022918"/>
    </source>
</evidence>
<dbReference type="Pfam" id="PF25597">
    <property type="entry name" value="SH3_retrovirus"/>
    <property type="match status" value="1"/>
</dbReference>
<dbReference type="Gene3D" id="3.30.420.10">
    <property type="entry name" value="Ribonuclease H-like superfamily/Ribonuclease H"/>
    <property type="match status" value="1"/>
</dbReference>
<keyword evidence="2" id="KW-0548">Nucleotidyltransferase</keyword>
<evidence type="ECO:0000313" key="18">
    <source>
        <dbReference type="Proteomes" id="UP000765509"/>
    </source>
</evidence>
<evidence type="ECO:0000256" key="7">
    <source>
        <dbReference type="ARBA" id="ARBA00022842"/>
    </source>
</evidence>
<evidence type="ECO:0000256" key="4">
    <source>
        <dbReference type="ARBA" id="ARBA00022723"/>
    </source>
</evidence>
<dbReference type="InterPro" id="IPR036397">
    <property type="entry name" value="RNaseH_sf"/>
</dbReference>
<keyword evidence="18" id="KW-1185">Reference proteome</keyword>
<dbReference type="InterPro" id="IPR012337">
    <property type="entry name" value="RNaseH-like_sf"/>
</dbReference>
<evidence type="ECO:0000256" key="11">
    <source>
        <dbReference type="ARBA" id="ARBA00022932"/>
    </source>
</evidence>
<feature type="domain" description="Integrase catalytic" evidence="16">
    <location>
        <begin position="1"/>
        <end position="105"/>
    </location>
</feature>
<keyword evidence="8" id="KW-0694">RNA-binding</keyword>
<dbReference type="EMBL" id="AVOT02040724">
    <property type="protein sequence ID" value="MBW0535962.1"/>
    <property type="molecule type" value="Genomic_DNA"/>
</dbReference>
<comment type="caution">
    <text evidence="17">The sequence shown here is derived from an EMBL/GenBank/DDBJ whole genome shotgun (WGS) entry which is preliminary data.</text>
</comment>
<keyword evidence="11" id="KW-0808">Transferase</keyword>
<dbReference type="Pfam" id="PF07727">
    <property type="entry name" value="RVT_2"/>
    <property type="match status" value="1"/>
</dbReference>
<dbReference type="PROSITE" id="PS50994">
    <property type="entry name" value="INTEGRASE"/>
    <property type="match status" value="1"/>
</dbReference>
<dbReference type="Proteomes" id="UP000765509">
    <property type="component" value="Unassembled WGS sequence"/>
</dbReference>
<dbReference type="GO" id="GO:0004519">
    <property type="term" value="F:endonuclease activity"/>
    <property type="evidence" value="ECO:0007669"/>
    <property type="project" value="UniProtKB-KW"/>
</dbReference>
<dbReference type="PANTHER" id="PTHR42648">
    <property type="entry name" value="TRANSPOSASE, PUTATIVE-RELATED"/>
    <property type="match status" value="1"/>
</dbReference>
<keyword evidence="4" id="KW-0479">Metal-binding</keyword>
<protein>
    <recommendedName>
        <fullName evidence="16">Integrase catalytic domain-containing protein</fullName>
    </recommendedName>
</protein>
<keyword evidence="9" id="KW-0229">DNA integration</keyword>
<dbReference type="GO" id="GO:0003887">
    <property type="term" value="F:DNA-directed DNA polymerase activity"/>
    <property type="evidence" value="ECO:0007669"/>
    <property type="project" value="UniProtKB-KW"/>
</dbReference>
<keyword evidence="6" id="KW-0378">Hydrolase</keyword>
<evidence type="ECO:0000259" key="16">
    <source>
        <dbReference type="PROSITE" id="PS50994"/>
    </source>
</evidence>
<dbReference type="GO" id="GO:0006310">
    <property type="term" value="P:DNA recombination"/>
    <property type="evidence" value="ECO:0007669"/>
    <property type="project" value="UniProtKB-KW"/>
</dbReference>
<dbReference type="GO" id="GO:0016787">
    <property type="term" value="F:hydrolase activity"/>
    <property type="evidence" value="ECO:0007669"/>
    <property type="project" value="UniProtKB-KW"/>
</dbReference>
<dbReference type="PANTHER" id="PTHR42648:SF11">
    <property type="entry name" value="TRANSPOSON TY4-P GAG-POL POLYPROTEIN"/>
    <property type="match status" value="1"/>
</dbReference>
<keyword evidence="5" id="KW-0255">Endonuclease</keyword>
<dbReference type="AlphaFoldDB" id="A0A9Q3ID41"/>
<evidence type="ECO:0000256" key="6">
    <source>
        <dbReference type="ARBA" id="ARBA00022801"/>
    </source>
</evidence>
<comment type="catalytic activity">
    <reaction evidence="14">
        <text>DNA(n) + a 2'-deoxyribonucleoside 5'-triphosphate = DNA(n+1) + diphosphate</text>
        <dbReference type="Rhea" id="RHEA:22508"/>
        <dbReference type="Rhea" id="RHEA-COMP:17339"/>
        <dbReference type="Rhea" id="RHEA-COMP:17340"/>
        <dbReference type="ChEBI" id="CHEBI:33019"/>
        <dbReference type="ChEBI" id="CHEBI:61560"/>
        <dbReference type="ChEBI" id="CHEBI:173112"/>
        <dbReference type="EC" id="2.7.7.49"/>
    </reaction>
</comment>